<gene>
    <name evidence="1" type="ORF">WMW72_15755</name>
</gene>
<comment type="caution">
    <text evidence="1">The sequence shown here is derived from an EMBL/GenBank/DDBJ whole genome shotgun (WGS) entry which is preliminary data.</text>
</comment>
<reference evidence="1 2" key="1">
    <citation type="submission" date="2024-04" db="EMBL/GenBank/DDBJ databases">
        <title>draft genome sequnece of Paenibacillus filicis.</title>
        <authorList>
            <person name="Kim D.-U."/>
        </authorList>
    </citation>
    <scope>NUCLEOTIDE SEQUENCE [LARGE SCALE GENOMIC DNA]</scope>
    <source>
        <strain evidence="1 2">KACC14197</strain>
    </source>
</reference>
<evidence type="ECO:0008006" key="3">
    <source>
        <dbReference type="Google" id="ProtNLM"/>
    </source>
</evidence>
<name>A0ABU9DMB8_9BACL</name>
<organism evidence="1 2">
    <name type="scientific">Paenibacillus filicis</name>
    <dbReference type="NCBI Taxonomy" id="669464"/>
    <lineage>
        <taxon>Bacteria</taxon>
        <taxon>Bacillati</taxon>
        <taxon>Bacillota</taxon>
        <taxon>Bacilli</taxon>
        <taxon>Bacillales</taxon>
        <taxon>Paenibacillaceae</taxon>
        <taxon>Paenibacillus</taxon>
    </lineage>
</organism>
<evidence type="ECO:0000313" key="2">
    <source>
        <dbReference type="Proteomes" id="UP001469365"/>
    </source>
</evidence>
<keyword evidence="2" id="KW-1185">Reference proteome</keyword>
<accession>A0ABU9DMB8</accession>
<protein>
    <recommendedName>
        <fullName evidence="3">YrzO family protein</fullName>
    </recommendedName>
</protein>
<proteinExistence type="predicted"/>
<dbReference type="Proteomes" id="UP001469365">
    <property type="component" value="Unassembled WGS sequence"/>
</dbReference>
<dbReference type="EMBL" id="JBBPCC010000009">
    <property type="protein sequence ID" value="MEK8129361.1"/>
    <property type="molecule type" value="Genomic_DNA"/>
</dbReference>
<dbReference type="RefSeq" id="WP_341416458.1">
    <property type="nucleotide sequence ID" value="NZ_JBBPCC010000009.1"/>
</dbReference>
<sequence>MITIVIFFCLAALYFIIRWGIDSSQLTWLQKQQLKELREIRSLLEQLREDKKT</sequence>
<evidence type="ECO:0000313" key="1">
    <source>
        <dbReference type="EMBL" id="MEK8129361.1"/>
    </source>
</evidence>